<organism evidence="1 2">
    <name type="scientific">Chryseobacterium oleae</name>
    <dbReference type="NCBI Taxonomy" id="491207"/>
    <lineage>
        <taxon>Bacteria</taxon>
        <taxon>Pseudomonadati</taxon>
        <taxon>Bacteroidota</taxon>
        <taxon>Flavobacteriia</taxon>
        <taxon>Flavobacteriales</taxon>
        <taxon>Weeksellaceae</taxon>
        <taxon>Chryseobacterium group</taxon>
        <taxon>Chryseobacterium</taxon>
    </lineage>
</organism>
<evidence type="ECO:0000313" key="1">
    <source>
        <dbReference type="EMBL" id="SFN24489.1"/>
    </source>
</evidence>
<reference evidence="2" key="1">
    <citation type="submission" date="2016-10" db="EMBL/GenBank/DDBJ databases">
        <authorList>
            <person name="Varghese N."/>
            <person name="Submissions S."/>
        </authorList>
    </citation>
    <scope>NUCLEOTIDE SEQUENCE [LARGE SCALE GENOMIC DNA]</scope>
    <source>
        <strain evidence="2">DSM 25575</strain>
    </source>
</reference>
<protein>
    <submittedName>
        <fullName evidence="1">Uncharacterized protein</fullName>
    </submittedName>
</protein>
<keyword evidence="2" id="KW-1185">Reference proteome</keyword>
<gene>
    <name evidence="1" type="ORF">SAMN05421594_1794</name>
</gene>
<dbReference type="Proteomes" id="UP000198769">
    <property type="component" value="Unassembled WGS sequence"/>
</dbReference>
<dbReference type="EMBL" id="FOVD01000002">
    <property type="protein sequence ID" value="SFN24489.1"/>
    <property type="molecule type" value="Genomic_DNA"/>
</dbReference>
<evidence type="ECO:0000313" key="2">
    <source>
        <dbReference type="Proteomes" id="UP000198769"/>
    </source>
</evidence>
<proteinExistence type="predicted"/>
<dbReference type="AlphaFoldDB" id="A0A1I4XGT8"/>
<name>A0A1I4XGT8_CHROL</name>
<accession>A0A1I4XGT8</accession>
<sequence length="56" mass="6619">MIFCDSIHFESPTFNTEIGLIKKHNTLYFYYPRHGDFNEIISINDIQGLDVRVKNI</sequence>